<dbReference type="GO" id="GO:0008193">
    <property type="term" value="F:tRNA guanylyltransferase activity"/>
    <property type="evidence" value="ECO:0007669"/>
    <property type="project" value="UniProtKB-UniRule"/>
</dbReference>
<evidence type="ECO:0000256" key="4">
    <source>
        <dbReference type="ARBA" id="ARBA00022695"/>
    </source>
</evidence>
<dbReference type="InterPro" id="IPR024956">
    <property type="entry name" value="tRNAHis_GuaTrfase_cat"/>
</dbReference>
<dbReference type="GO" id="GO:0006400">
    <property type="term" value="P:tRNA modification"/>
    <property type="evidence" value="ECO:0007669"/>
    <property type="project" value="UniProtKB-UniRule"/>
</dbReference>
<dbReference type="Gene3D" id="3.30.70.3000">
    <property type="match status" value="1"/>
</dbReference>
<keyword evidence="7 12" id="KW-0460">Magnesium</keyword>
<feature type="domain" description="Thg1 C-terminal" evidence="16">
    <location>
        <begin position="109"/>
        <end position="224"/>
    </location>
</feature>
<keyword evidence="2 12" id="KW-0808">Transferase</keyword>
<dbReference type="EMBL" id="JAODUP010000788">
    <property type="protein sequence ID" value="KAK2144083.1"/>
    <property type="molecule type" value="Genomic_DNA"/>
</dbReference>
<evidence type="ECO:0000259" key="16">
    <source>
        <dbReference type="Pfam" id="PF14413"/>
    </source>
</evidence>
<sequence>MMVMFRFSDVHKFTKPNDERSLRLMTRSAIHVMLEFKDIIISYGQSDEYSFVLRKKTTSYNRRASKLMTNIVSLFAASYVYHWKDYFGADPLHYPPAFDGRVVLYPSEENLRDYLSWRQADCHINNLYNTCFWNLVQKKNLTTQQAEEKLRGTVSGDKNELLFSEFGINYNDLPELYRKGTTLIWEKTEELITKEVGDASREKLGQISVRQRPHIVTLHTDIIGTDFWKSHPDILGKGSR</sequence>
<dbReference type="InterPro" id="IPR025845">
    <property type="entry name" value="Thg1_C_dom"/>
</dbReference>
<evidence type="ECO:0000313" key="18">
    <source>
        <dbReference type="Proteomes" id="UP001208570"/>
    </source>
</evidence>
<keyword evidence="18" id="KW-1185">Reference proteome</keyword>
<dbReference type="Pfam" id="PF04446">
    <property type="entry name" value="Thg1"/>
    <property type="match status" value="1"/>
</dbReference>
<dbReference type="PANTHER" id="PTHR12729:SF6">
    <property type="entry name" value="TRNA(HIS) GUANYLYLTRANSFERASE-RELATED"/>
    <property type="match status" value="1"/>
</dbReference>
<comment type="similarity">
    <text evidence="1 12">Belongs to the tRNA(His) guanylyltransferase family.</text>
</comment>
<evidence type="ECO:0000256" key="2">
    <source>
        <dbReference type="ARBA" id="ARBA00022679"/>
    </source>
</evidence>
<gene>
    <name evidence="17" type="ORF">LSH36_788g03008</name>
</gene>
<comment type="catalytic activity">
    <reaction evidence="9 12">
        <text>a 5'-end ribonucleotide-tRNA(His) + GTP + ATP + H2O = a 5'-end phospho-guanosine-ribonucleotide-tRNA(His) + AMP + 2 diphosphate + H(+)</text>
        <dbReference type="Rhea" id="RHEA:54564"/>
        <dbReference type="Rhea" id="RHEA-COMP:14193"/>
        <dbReference type="Rhea" id="RHEA-COMP:14917"/>
        <dbReference type="ChEBI" id="CHEBI:15377"/>
        <dbReference type="ChEBI" id="CHEBI:15378"/>
        <dbReference type="ChEBI" id="CHEBI:30616"/>
        <dbReference type="ChEBI" id="CHEBI:33019"/>
        <dbReference type="ChEBI" id="CHEBI:37565"/>
        <dbReference type="ChEBI" id="CHEBI:138282"/>
        <dbReference type="ChEBI" id="CHEBI:141847"/>
        <dbReference type="ChEBI" id="CHEBI:456215"/>
        <dbReference type="EC" id="2.7.7.79"/>
    </reaction>
</comment>
<name>A0AAD9MU04_9ANNE</name>
<dbReference type="AlphaFoldDB" id="A0AAD9MU04"/>
<organism evidence="17 18">
    <name type="scientific">Paralvinella palmiformis</name>
    <dbReference type="NCBI Taxonomy" id="53620"/>
    <lineage>
        <taxon>Eukaryota</taxon>
        <taxon>Metazoa</taxon>
        <taxon>Spiralia</taxon>
        <taxon>Lophotrochozoa</taxon>
        <taxon>Annelida</taxon>
        <taxon>Polychaeta</taxon>
        <taxon>Sedentaria</taxon>
        <taxon>Canalipalpata</taxon>
        <taxon>Terebellida</taxon>
        <taxon>Terebelliformia</taxon>
        <taxon>Alvinellidae</taxon>
        <taxon>Paralvinella</taxon>
    </lineage>
</organism>
<dbReference type="PIRSF" id="PIRSF028980">
    <property type="entry name" value="tRNAHis_guanylyltransferase"/>
    <property type="match status" value="1"/>
</dbReference>
<dbReference type="FunFam" id="3.30.70.3000:FF:000001">
    <property type="entry name" value="tRNA(His) guanylyltransferase"/>
    <property type="match status" value="1"/>
</dbReference>
<comment type="subunit">
    <text evidence="11">Homotetramer. Interacts with MFN1 and MFN2; functions as a guanyl-nucleotide exchange factor/GEF for MFN2 and also probably MFN1.</text>
</comment>
<keyword evidence="6 12" id="KW-0547">Nucleotide-binding</keyword>
<comment type="cofactor">
    <cofactor evidence="14">
        <name>Mg(2+)</name>
        <dbReference type="ChEBI" id="CHEBI:18420"/>
    </cofactor>
    <text evidence="14">Binds 2 magnesium ions per subunit.</text>
</comment>
<evidence type="ECO:0000256" key="5">
    <source>
        <dbReference type="ARBA" id="ARBA00022723"/>
    </source>
</evidence>
<dbReference type="Proteomes" id="UP001208570">
    <property type="component" value="Unassembled WGS sequence"/>
</dbReference>
<reference evidence="17" key="1">
    <citation type="journal article" date="2023" name="Mol. Biol. Evol.">
        <title>Third-Generation Sequencing Reveals the Adaptive Role of the Epigenome in Three Deep-Sea Polychaetes.</title>
        <authorList>
            <person name="Perez M."/>
            <person name="Aroh O."/>
            <person name="Sun Y."/>
            <person name="Lan Y."/>
            <person name="Juniper S.K."/>
            <person name="Young C.R."/>
            <person name="Angers B."/>
            <person name="Qian P.Y."/>
        </authorList>
    </citation>
    <scope>NUCLEOTIDE SEQUENCE</scope>
    <source>
        <strain evidence="17">P08H-3</strain>
    </source>
</reference>
<evidence type="ECO:0000256" key="8">
    <source>
        <dbReference type="ARBA" id="ARBA00023134"/>
    </source>
</evidence>
<comment type="function">
    <text evidence="10">Adds a GMP to the 5'-end of tRNA(His) after transcription and RNase P cleavage. This step is essential for proper recognition of the tRNA and for the fidelity of protein synthesis. Also functions as a guanyl-nucleotide exchange factor/GEF for the MFN1 and MFN2 mitofusins thereby regulating mitochondrial fusion. By regulating both mitochondrial dynamics and bioenergetic function, it contributes to cell survival following oxidative stress.</text>
</comment>
<evidence type="ECO:0000256" key="13">
    <source>
        <dbReference type="PIRSR" id="PIRSR028980-1"/>
    </source>
</evidence>
<dbReference type="InterPro" id="IPR007537">
    <property type="entry name" value="tRNAHis_GuaTrfase_Thg1"/>
</dbReference>
<feature type="domain" description="tRNAHis guanylyltransferase catalytic" evidence="15">
    <location>
        <begin position="6"/>
        <end position="106"/>
    </location>
</feature>
<comment type="caution">
    <text evidence="17">The sequence shown here is derived from an EMBL/GenBank/DDBJ whole genome shotgun (WGS) entry which is preliminary data.</text>
</comment>
<feature type="binding site" evidence="14">
    <location>
        <position position="47"/>
    </location>
    <ligand>
        <name>Mg(2+)</name>
        <dbReference type="ChEBI" id="CHEBI:18420"/>
        <label>1</label>
        <note>catalytic</note>
    </ligand>
</feature>
<dbReference type="GO" id="GO:0000287">
    <property type="term" value="F:magnesium ion binding"/>
    <property type="evidence" value="ECO:0007669"/>
    <property type="project" value="UniProtKB-UniRule"/>
</dbReference>
<keyword evidence="8 12" id="KW-0342">GTP-binding</keyword>
<keyword evidence="4 12" id="KW-0548">Nucleotidyltransferase</keyword>
<dbReference type="PANTHER" id="PTHR12729">
    <property type="entry name" value="TRNA(HIS) GUANYLYLTRANSFERASE-RELATED"/>
    <property type="match status" value="1"/>
</dbReference>
<evidence type="ECO:0000259" key="15">
    <source>
        <dbReference type="Pfam" id="PF04446"/>
    </source>
</evidence>
<dbReference type="InterPro" id="IPR038469">
    <property type="entry name" value="tRNAHis_GuaTrfase_Thg1_sf"/>
</dbReference>
<evidence type="ECO:0000313" key="17">
    <source>
        <dbReference type="EMBL" id="KAK2144083.1"/>
    </source>
</evidence>
<evidence type="ECO:0000256" key="6">
    <source>
        <dbReference type="ARBA" id="ARBA00022741"/>
    </source>
</evidence>
<protein>
    <recommendedName>
        <fullName evidence="12">tRNA(His) guanylyltransferase</fullName>
        <ecNumber evidence="12">2.7.7.79</ecNumber>
    </recommendedName>
    <alternativeName>
        <fullName evidence="12">tRNA-histidine guanylyltransferase</fullName>
    </alternativeName>
</protein>
<feature type="binding site" evidence="13">
    <location>
        <begin position="46"/>
        <end position="47"/>
    </location>
    <ligand>
        <name>GTP</name>
        <dbReference type="ChEBI" id="CHEBI:37565"/>
    </ligand>
</feature>
<evidence type="ECO:0000256" key="10">
    <source>
        <dbReference type="ARBA" id="ARBA00058346"/>
    </source>
</evidence>
<dbReference type="EC" id="2.7.7.79" evidence="12"/>
<accession>A0AAD9MU04</accession>
<evidence type="ECO:0000256" key="11">
    <source>
        <dbReference type="ARBA" id="ARBA00065710"/>
    </source>
</evidence>
<evidence type="ECO:0000256" key="9">
    <source>
        <dbReference type="ARBA" id="ARBA00047281"/>
    </source>
</evidence>
<keyword evidence="5 12" id="KW-0479">Metal-binding</keyword>
<proteinExistence type="inferred from homology"/>
<feature type="binding site" evidence="14">
    <location>
        <position position="47"/>
    </location>
    <ligand>
        <name>Mg(2+)</name>
        <dbReference type="ChEBI" id="CHEBI:18420"/>
        <label>2</label>
        <note>catalytic</note>
    </ligand>
</feature>
<evidence type="ECO:0000256" key="14">
    <source>
        <dbReference type="PIRSR" id="PIRSR028980-2"/>
    </source>
</evidence>
<evidence type="ECO:0000256" key="3">
    <source>
        <dbReference type="ARBA" id="ARBA00022694"/>
    </source>
</evidence>
<dbReference type="GO" id="GO:0005525">
    <property type="term" value="F:GTP binding"/>
    <property type="evidence" value="ECO:0007669"/>
    <property type="project" value="UniProtKB-UniRule"/>
</dbReference>
<evidence type="ECO:0000256" key="1">
    <source>
        <dbReference type="ARBA" id="ARBA00010113"/>
    </source>
</evidence>
<dbReference type="Pfam" id="PF14413">
    <property type="entry name" value="Thg1C"/>
    <property type="match status" value="1"/>
</dbReference>
<evidence type="ECO:0000256" key="7">
    <source>
        <dbReference type="ARBA" id="ARBA00022842"/>
    </source>
</evidence>
<evidence type="ECO:0000256" key="12">
    <source>
        <dbReference type="PIRNR" id="PIRNR028980"/>
    </source>
</evidence>
<keyword evidence="3 12" id="KW-0819">tRNA processing</keyword>